<dbReference type="Pfam" id="PF00078">
    <property type="entry name" value="RVT_1"/>
    <property type="match status" value="1"/>
</dbReference>
<dbReference type="InterPro" id="IPR053134">
    <property type="entry name" value="RNA-dir_DNA_polymerase"/>
</dbReference>
<dbReference type="SUPFAM" id="SSF56672">
    <property type="entry name" value="DNA/RNA polymerases"/>
    <property type="match status" value="1"/>
</dbReference>
<dbReference type="CDD" id="cd01647">
    <property type="entry name" value="RT_LTR"/>
    <property type="match status" value="1"/>
</dbReference>
<feature type="domain" description="Reverse transcriptase" evidence="1">
    <location>
        <begin position="149"/>
        <end position="305"/>
    </location>
</feature>
<accession>A0A2N9ETP9</accession>
<gene>
    <name evidence="2" type="ORF">FSB_LOCUS5821</name>
</gene>
<dbReference type="InterPro" id="IPR000477">
    <property type="entry name" value="RT_dom"/>
</dbReference>
<dbReference type="InterPro" id="IPR043502">
    <property type="entry name" value="DNA/RNA_pol_sf"/>
</dbReference>
<dbReference type="Gene3D" id="3.10.10.10">
    <property type="entry name" value="HIV Type 1 Reverse Transcriptase, subunit A, domain 1"/>
    <property type="match status" value="1"/>
</dbReference>
<dbReference type="Gene3D" id="3.30.70.270">
    <property type="match status" value="2"/>
</dbReference>
<dbReference type="PANTHER" id="PTHR24559">
    <property type="entry name" value="TRANSPOSON TY3-I GAG-POL POLYPROTEIN"/>
    <property type="match status" value="1"/>
</dbReference>
<name>A0A2N9ETP9_FAGSY</name>
<evidence type="ECO:0000259" key="1">
    <source>
        <dbReference type="Pfam" id="PF00078"/>
    </source>
</evidence>
<evidence type="ECO:0000313" key="2">
    <source>
        <dbReference type="EMBL" id="SPC77939.1"/>
    </source>
</evidence>
<reference evidence="2" key="1">
    <citation type="submission" date="2018-02" db="EMBL/GenBank/DDBJ databases">
        <authorList>
            <person name="Cohen D.B."/>
            <person name="Kent A.D."/>
        </authorList>
    </citation>
    <scope>NUCLEOTIDE SEQUENCE</scope>
</reference>
<organism evidence="2">
    <name type="scientific">Fagus sylvatica</name>
    <name type="common">Beechnut</name>
    <dbReference type="NCBI Taxonomy" id="28930"/>
    <lineage>
        <taxon>Eukaryota</taxon>
        <taxon>Viridiplantae</taxon>
        <taxon>Streptophyta</taxon>
        <taxon>Embryophyta</taxon>
        <taxon>Tracheophyta</taxon>
        <taxon>Spermatophyta</taxon>
        <taxon>Magnoliopsida</taxon>
        <taxon>eudicotyledons</taxon>
        <taxon>Gunneridae</taxon>
        <taxon>Pentapetalae</taxon>
        <taxon>rosids</taxon>
        <taxon>fabids</taxon>
        <taxon>Fagales</taxon>
        <taxon>Fagaceae</taxon>
        <taxon>Fagus</taxon>
    </lineage>
</organism>
<dbReference type="EMBL" id="OIVN01000302">
    <property type="protein sequence ID" value="SPC77939.1"/>
    <property type="molecule type" value="Genomic_DNA"/>
</dbReference>
<proteinExistence type="predicted"/>
<sequence>MRTFPPPFIKKLRFPTKDGIMELNGDQVTAKRRFLAAPEKVLFDPSNPELFFLVGSKLSAIDKEQLLKLLDEQPETFLLGWSMTFRGCLPNLACHALNIGPEHKPIAQKCRKLALERATIVLEEVEHLLASGTIREVQYPVWFSNTVVVKKKNGKWRVCIDFTDLNKACPKDPFLLPQIDQLVDSVLGHARLSFLDAFQGLSSNPNECGRLREDVFYHTKRVYCYKVMPFGLKNAGATYQRMVSKMFGHLIGKTVEVYIDDMLIKSLREEDHVANLLQVFDILGGSRLRLNASKCTFGVSSGKFLDHVVSRRGIEANPDQIDALVDLAEPRNIKQIQRLTGMVAAFGRFISRLADKCKPFFQLLGKKSKFVWDEECSAAFQGIKAYLLTPLCLSIPNLGEPLF</sequence>
<dbReference type="InterPro" id="IPR043128">
    <property type="entry name" value="Rev_trsase/Diguanyl_cyclase"/>
</dbReference>
<dbReference type="AlphaFoldDB" id="A0A2N9ETP9"/>
<protein>
    <recommendedName>
        <fullName evidence="1">Reverse transcriptase domain-containing protein</fullName>
    </recommendedName>
</protein>
<dbReference type="PANTHER" id="PTHR24559:SF431">
    <property type="entry name" value="RNA-DIRECTED DNA POLYMERASE HOMOLOG"/>
    <property type="match status" value="1"/>
</dbReference>